<name>A0A1C9I2A6_RHILT</name>
<reference evidence="1" key="1">
    <citation type="journal article" date="2015" name="BMC Genomics">
        <title>Transcriptome profiling of a Rhizobium leguminosarum bv. trifolii rosR mutant reveals the role of the transcriptional regulator RosR in motility, synthesis of cell-surface components, and other cellular processes.</title>
        <authorList>
            <person name="Rachwal K."/>
            <person name="Matczynska E."/>
            <person name="Janczarek M."/>
        </authorList>
    </citation>
    <scope>NUCLEOTIDE SEQUENCE</scope>
    <source>
        <strain evidence="1">Rt24.2</strain>
    </source>
</reference>
<reference evidence="1" key="2">
    <citation type="journal article" date="2016" name="Front. Microbiol.">
        <title>The Regulatory Protein RosR Affects Rhizobium leguminosarum bv. trifolii Protein Profiles, Cell Surface Properties, and Symbiosis with Clover.</title>
        <authorList>
            <person name="Rachwal K."/>
            <person name="Boguszewska A."/>
            <person name="Kopcinska J."/>
            <person name="Karas M."/>
            <person name="Tchorzewski M."/>
            <person name="Janczarek M."/>
        </authorList>
    </citation>
    <scope>NUCLEOTIDE SEQUENCE</scope>
    <source>
        <strain evidence="1">Rt24.2</strain>
    </source>
</reference>
<dbReference type="AlphaFoldDB" id="A0A1C9I2A6"/>
<organism evidence="1">
    <name type="scientific">Rhizobium leguminosarum bv. trifolii</name>
    <dbReference type="NCBI Taxonomy" id="386"/>
    <lineage>
        <taxon>Bacteria</taxon>
        <taxon>Pseudomonadati</taxon>
        <taxon>Pseudomonadota</taxon>
        <taxon>Alphaproteobacteria</taxon>
        <taxon>Hyphomicrobiales</taxon>
        <taxon>Rhizobiaceae</taxon>
        <taxon>Rhizobium/Agrobacterium group</taxon>
        <taxon>Rhizobium</taxon>
    </lineage>
</organism>
<accession>A0A1C9I2A6</accession>
<proteinExistence type="predicted"/>
<sequence>MVPTYCEWPTKPCKDEQLGEAGTYEQTLKQSVQVHHHTCVCGNYTTAANRRALGSHARLGHSFSSMKPSKKERDIGVMVVHSGRGHLIATRVMVDFPAETSRGLPTSIKDS</sequence>
<protein>
    <submittedName>
        <fullName evidence="1">Uncharacterized protein</fullName>
    </submittedName>
</protein>
<evidence type="ECO:0000313" key="1">
    <source>
        <dbReference type="EMBL" id="AOO92922.1"/>
    </source>
</evidence>
<dbReference type="EMBL" id="KX490558">
    <property type="protein sequence ID" value="AOO92922.1"/>
    <property type="molecule type" value="Genomic_DNA"/>
</dbReference>